<evidence type="ECO:0000313" key="2">
    <source>
        <dbReference type="Proteomes" id="UP000652761"/>
    </source>
</evidence>
<gene>
    <name evidence="1" type="ORF">Taro_052370</name>
</gene>
<sequence length="133" mass="14306">MLNRRANLRGAGHSLAAAAELFRQPLSILTGLSDLSLSTWVSFRAKKTGGRCLGGQIPAEHTWAREGGRGVSQTFPSIKACTIPLPTGEEGELKLLFSIRGCPVLSKVSFMYHPSSPLSIIFLAELTNAQLNL</sequence>
<accession>A0A843XJU7</accession>
<dbReference type="Proteomes" id="UP000652761">
    <property type="component" value="Unassembled WGS sequence"/>
</dbReference>
<protein>
    <submittedName>
        <fullName evidence="1">Uncharacterized protein</fullName>
    </submittedName>
</protein>
<name>A0A843XJU7_COLES</name>
<organism evidence="1 2">
    <name type="scientific">Colocasia esculenta</name>
    <name type="common">Wild taro</name>
    <name type="synonym">Arum esculentum</name>
    <dbReference type="NCBI Taxonomy" id="4460"/>
    <lineage>
        <taxon>Eukaryota</taxon>
        <taxon>Viridiplantae</taxon>
        <taxon>Streptophyta</taxon>
        <taxon>Embryophyta</taxon>
        <taxon>Tracheophyta</taxon>
        <taxon>Spermatophyta</taxon>
        <taxon>Magnoliopsida</taxon>
        <taxon>Liliopsida</taxon>
        <taxon>Araceae</taxon>
        <taxon>Aroideae</taxon>
        <taxon>Colocasieae</taxon>
        <taxon>Colocasia</taxon>
    </lineage>
</organism>
<dbReference type="EMBL" id="NMUH01008868">
    <property type="protein sequence ID" value="MQM19365.1"/>
    <property type="molecule type" value="Genomic_DNA"/>
</dbReference>
<reference evidence="1" key="1">
    <citation type="submission" date="2017-07" db="EMBL/GenBank/DDBJ databases">
        <title>Taro Niue Genome Assembly and Annotation.</title>
        <authorList>
            <person name="Atibalentja N."/>
            <person name="Keating K."/>
            <person name="Fields C.J."/>
        </authorList>
    </citation>
    <scope>NUCLEOTIDE SEQUENCE</scope>
    <source>
        <strain evidence="1">Niue_2</strain>
        <tissue evidence="1">Leaf</tissue>
    </source>
</reference>
<comment type="caution">
    <text evidence="1">The sequence shown here is derived from an EMBL/GenBank/DDBJ whole genome shotgun (WGS) entry which is preliminary data.</text>
</comment>
<proteinExistence type="predicted"/>
<dbReference type="AlphaFoldDB" id="A0A843XJU7"/>
<keyword evidence="2" id="KW-1185">Reference proteome</keyword>
<evidence type="ECO:0000313" key="1">
    <source>
        <dbReference type="EMBL" id="MQM19365.1"/>
    </source>
</evidence>